<dbReference type="AlphaFoldDB" id="A0A9P5Y7P8"/>
<comment type="caution">
    <text evidence="1">The sequence shown here is derived from an EMBL/GenBank/DDBJ whole genome shotgun (WGS) entry which is preliminary data.</text>
</comment>
<evidence type="ECO:0000313" key="1">
    <source>
        <dbReference type="EMBL" id="KAF9464868.1"/>
    </source>
</evidence>
<organism evidence="1 2">
    <name type="scientific">Collybia nuda</name>
    <dbReference type="NCBI Taxonomy" id="64659"/>
    <lineage>
        <taxon>Eukaryota</taxon>
        <taxon>Fungi</taxon>
        <taxon>Dikarya</taxon>
        <taxon>Basidiomycota</taxon>
        <taxon>Agaricomycotina</taxon>
        <taxon>Agaricomycetes</taxon>
        <taxon>Agaricomycetidae</taxon>
        <taxon>Agaricales</taxon>
        <taxon>Tricholomatineae</taxon>
        <taxon>Clitocybaceae</taxon>
        <taxon>Collybia</taxon>
    </lineage>
</organism>
<accession>A0A9P5Y7P8</accession>
<evidence type="ECO:0000313" key="2">
    <source>
        <dbReference type="Proteomes" id="UP000807353"/>
    </source>
</evidence>
<dbReference type="Proteomes" id="UP000807353">
    <property type="component" value="Unassembled WGS sequence"/>
</dbReference>
<sequence length="203" mass="23014">MASWRFSFLKLPVKFFRSLCYLYRPRAWMNPLMLGHTRTKYPGCLTQQLILIGRLPPWSQMMFLIQGPRIPGHGADRTTAVEALPGTNAQDAKMGGAVMGPHGHNPTCRRGWGTKSGVFNTIHHRDKVTLVPLGHLFLVSMQLPVPLFPDHRTTTRNLAILLKALDHYQVINVSHGLCRARSIQQVLPVMFLRRLNGHIRNII</sequence>
<name>A0A9P5Y7P8_9AGAR</name>
<keyword evidence="2" id="KW-1185">Reference proteome</keyword>
<protein>
    <submittedName>
        <fullName evidence="1">Uncharacterized protein</fullName>
    </submittedName>
</protein>
<proteinExistence type="predicted"/>
<reference evidence="1" key="1">
    <citation type="submission" date="2020-11" db="EMBL/GenBank/DDBJ databases">
        <authorList>
            <consortium name="DOE Joint Genome Institute"/>
            <person name="Ahrendt S."/>
            <person name="Riley R."/>
            <person name="Andreopoulos W."/>
            <person name="Labutti K."/>
            <person name="Pangilinan J."/>
            <person name="Ruiz-Duenas F.J."/>
            <person name="Barrasa J.M."/>
            <person name="Sanchez-Garcia M."/>
            <person name="Camarero S."/>
            <person name="Miyauchi S."/>
            <person name="Serrano A."/>
            <person name="Linde D."/>
            <person name="Babiker R."/>
            <person name="Drula E."/>
            <person name="Ayuso-Fernandez I."/>
            <person name="Pacheco R."/>
            <person name="Padilla G."/>
            <person name="Ferreira P."/>
            <person name="Barriuso J."/>
            <person name="Kellner H."/>
            <person name="Castanera R."/>
            <person name="Alfaro M."/>
            <person name="Ramirez L."/>
            <person name="Pisabarro A.G."/>
            <person name="Kuo A."/>
            <person name="Tritt A."/>
            <person name="Lipzen A."/>
            <person name="He G."/>
            <person name="Yan M."/>
            <person name="Ng V."/>
            <person name="Cullen D."/>
            <person name="Martin F."/>
            <person name="Rosso M.-N."/>
            <person name="Henrissat B."/>
            <person name="Hibbett D."/>
            <person name="Martinez A.T."/>
            <person name="Grigoriev I.V."/>
        </authorList>
    </citation>
    <scope>NUCLEOTIDE SEQUENCE</scope>
    <source>
        <strain evidence="1">CBS 247.69</strain>
    </source>
</reference>
<gene>
    <name evidence="1" type="ORF">BDZ94DRAFT_447880</name>
</gene>
<dbReference type="EMBL" id="MU150251">
    <property type="protein sequence ID" value="KAF9464868.1"/>
    <property type="molecule type" value="Genomic_DNA"/>
</dbReference>